<dbReference type="AlphaFoldDB" id="A0A2P7ARL8"/>
<reference evidence="2" key="1">
    <citation type="submission" date="2017-11" db="EMBL/GenBank/DDBJ databases">
        <authorList>
            <person name="Kuznetsova I."/>
            <person name="Sazanova A."/>
            <person name="Chirak E."/>
            <person name="Safronova V."/>
            <person name="Willems A."/>
        </authorList>
    </citation>
    <scope>NUCLEOTIDE SEQUENCE [LARGE SCALE GENOMIC DNA]</scope>
    <source>
        <strain evidence="2">PEPV15</strain>
    </source>
</reference>
<evidence type="ECO:0000313" key="2">
    <source>
        <dbReference type="Proteomes" id="UP000241158"/>
    </source>
</evidence>
<organism evidence="1 2">
    <name type="scientific">Phyllobacterium endophyticum</name>
    <dbReference type="NCBI Taxonomy" id="1149773"/>
    <lineage>
        <taxon>Bacteria</taxon>
        <taxon>Pseudomonadati</taxon>
        <taxon>Pseudomonadota</taxon>
        <taxon>Alphaproteobacteria</taxon>
        <taxon>Hyphomicrobiales</taxon>
        <taxon>Phyllobacteriaceae</taxon>
        <taxon>Phyllobacterium</taxon>
    </lineage>
</organism>
<protein>
    <submittedName>
        <fullName evidence="1">Uncharacterized protein</fullName>
    </submittedName>
</protein>
<name>A0A2P7ARL8_9HYPH</name>
<gene>
    <name evidence="1" type="ORF">CU100_15940</name>
</gene>
<accession>A0A2P7ARL8</accession>
<dbReference type="EMBL" id="PGGN01000003">
    <property type="protein sequence ID" value="PSH56820.1"/>
    <property type="molecule type" value="Genomic_DNA"/>
</dbReference>
<sequence length="66" mass="7609">MEDRHQSTFKCKVSQKLRIFGGEIGDATQPESSLFRYRPWLPLARPVWRTLIRAKTGRNPAGIILL</sequence>
<proteinExistence type="predicted"/>
<dbReference type="Proteomes" id="UP000241158">
    <property type="component" value="Unassembled WGS sequence"/>
</dbReference>
<keyword evidence="2" id="KW-1185">Reference proteome</keyword>
<evidence type="ECO:0000313" key="1">
    <source>
        <dbReference type="EMBL" id="PSH56820.1"/>
    </source>
</evidence>
<comment type="caution">
    <text evidence="1">The sequence shown here is derived from an EMBL/GenBank/DDBJ whole genome shotgun (WGS) entry which is preliminary data.</text>
</comment>